<evidence type="ECO:0000313" key="5">
    <source>
        <dbReference type="Proteomes" id="UP001565471"/>
    </source>
</evidence>
<organism evidence="2 4">
    <name type="scientific">Bradyrhizobium elkanii</name>
    <dbReference type="NCBI Taxonomy" id="29448"/>
    <lineage>
        <taxon>Bacteria</taxon>
        <taxon>Pseudomonadati</taxon>
        <taxon>Pseudomonadota</taxon>
        <taxon>Alphaproteobacteria</taxon>
        <taxon>Hyphomicrobiales</taxon>
        <taxon>Nitrobacteraceae</taxon>
        <taxon>Bradyrhizobium</taxon>
    </lineage>
</organism>
<keyword evidence="1" id="KW-1133">Transmembrane helix</keyword>
<dbReference type="Proteomes" id="UP001565471">
    <property type="component" value="Unassembled WGS sequence"/>
</dbReference>
<keyword evidence="1" id="KW-0812">Transmembrane</keyword>
<dbReference type="Proteomes" id="UP000673383">
    <property type="component" value="Unassembled WGS sequence"/>
</dbReference>
<evidence type="ECO:0000313" key="4">
    <source>
        <dbReference type="Proteomes" id="UP000673383"/>
    </source>
</evidence>
<evidence type="ECO:0000313" key="3">
    <source>
        <dbReference type="EMBL" id="MEY9314829.1"/>
    </source>
</evidence>
<name>A0A8I2CBL5_BRAEL</name>
<gene>
    <name evidence="3" type="ORF">ABIF29_001628</name>
    <name evidence="2" type="ORF">JOH49_009369</name>
</gene>
<comment type="caution">
    <text evidence="2">The sequence shown here is derived from an EMBL/GenBank/DDBJ whole genome shotgun (WGS) entry which is preliminary data.</text>
</comment>
<dbReference type="AlphaFoldDB" id="A0A8I2CBL5"/>
<protein>
    <submittedName>
        <fullName evidence="2">Uncharacterized protein</fullName>
    </submittedName>
</protein>
<feature type="transmembrane region" description="Helical" evidence="1">
    <location>
        <begin position="7"/>
        <end position="27"/>
    </location>
</feature>
<proteinExistence type="predicted"/>
<evidence type="ECO:0000256" key="1">
    <source>
        <dbReference type="SAM" id="Phobius"/>
    </source>
</evidence>
<reference evidence="2" key="1">
    <citation type="submission" date="2021-02" db="EMBL/GenBank/DDBJ databases">
        <title>Genomic Encyclopedia of Type Strains, Phase IV (KMG-V): Genome sequencing to study the core and pangenomes of soil and plant-associated prokaryotes.</title>
        <authorList>
            <person name="Whitman W."/>
        </authorList>
    </citation>
    <scope>NUCLEOTIDE SEQUENCE</scope>
    <source>
        <strain evidence="2">USDA 406</strain>
    </source>
</reference>
<dbReference type="EMBL" id="JBGBZA010000002">
    <property type="protein sequence ID" value="MEY9314829.1"/>
    <property type="molecule type" value="Genomic_DNA"/>
</dbReference>
<sequence length="30" mass="3280">MPSRATVFLTSAGWTAVVILILLYVIFSPI</sequence>
<reference evidence="3 5" key="2">
    <citation type="submission" date="2024-07" db="EMBL/GenBank/DDBJ databases">
        <title>Genomic Encyclopedia of Type Strains, Phase V (KMG-V): Genome sequencing to study the core and pangenomes of soil and plant-associated prokaryotes.</title>
        <authorList>
            <person name="Whitman W."/>
        </authorList>
    </citation>
    <scope>NUCLEOTIDE SEQUENCE [LARGE SCALE GENOMIC DNA]</scope>
    <source>
        <strain evidence="3 5">USDA 415</strain>
    </source>
</reference>
<evidence type="ECO:0000313" key="2">
    <source>
        <dbReference type="EMBL" id="MBP1299616.1"/>
    </source>
</evidence>
<keyword evidence="5" id="KW-1185">Reference proteome</keyword>
<accession>A0A8I2CBL5</accession>
<keyword evidence="1" id="KW-0472">Membrane</keyword>
<dbReference type="EMBL" id="JAFICZ010000001">
    <property type="protein sequence ID" value="MBP1299616.1"/>
    <property type="molecule type" value="Genomic_DNA"/>
</dbReference>